<dbReference type="EC" id="2.3.2.23" evidence="1"/>
<evidence type="ECO:0000259" key="6">
    <source>
        <dbReference type="PROSITE" id="PS50127"/>
    </source>
</evidence>
<protein>
    <recommendedName>
        <fullName evidence="1">E2 ubiquitin-conjugating enzyme</fullName>
        <ecNumber evidence="1">2.3.2.23</ecNumber>
    </recommendedName>
</protein>
<accession>A0A2S4PLX7</accession>
<name>A0A2S4PLX7_9PEZI</name>
<dbReference type="InterPro" id="IPR016135">
    <property type="entry name" value="UBQ-conjugating_enzyme/RWD"/>
</dbReference>
<dbReference type="SMART" id="SM00212">
    <property type="entry name" value="UBCc"/>
    <property type="match status" value="1"/>
</dbReference>
<dbReference type="GO" id="GO:0005524">
    <property type="term" value="F:ATP binding"/>
    <property type="evidence" value="ECO:0007669"/>
    <property type="project" value="UniProtKB-KW"/>
</dbReference>
<dbReference type="PROSITE" id="PS50127">
    <property type="entry name" value="UBC_2"/>
    <property type="match status" value="1"/>
</dbReference>
<dbReference type="STRING" id="225359.A0A2S4PLX7"/>
<dbReference type="Pfam" id="PF00179">
    <property type="entry name" value="UQ_con"/>
    <property type="match status" value="1"/>
</dbReference>
<evidence type="ECO:0000313" key="7">
    <source>
        <dbReference type="EMBL" id="POS83046.1"/>
    </source>
</evidence>
<evidence type="ECO:0000256" key="2">
    <source>
        <dbReference type="ARBA" id="ARBA00022679"/>
    </source>
</evidence>
<keyword evidence="2" id="KW-0808">Transferase</keyword>
<keyword evidence="3" id="KW-0547">Nucleotide-binding</keyword>
<organism evidence="7 8">
    <name type="scientific">Erysiphe pulchra</name>
    <dbReference type="NCBI Taxonomy" id="225359"/>
    <lineage>
        <taxon>Eukaryota</taxon>
        <taxon>Fungi</taxon>
        <taxon>Dikarya</taxon>
        <taxon>Ascomycota</taxon>
        <taxon>Pezizomycotina</taxon>
        <taxon>Leotiomycetes</taxon>
        <taxon>Erysiphales</taxon>
        <taxon>Erysiphaceae</taxon>
        <taxon>Erysiphe</taxon>
    </lineage>
</organism>
<feature type="domain" description="UBC core" evidence="6">
    <location>
        <begin position="4"/>
        <end position="154"/>
    </location>
</feature>
<evidence type="ECO:0000256" key="4">
    <source>
        <dbReference type="ARBA" id="ARBA00022786"/>
    </source>
</evidence>
<dbReference type="InterPro" id="IPR000608">
    <property type="entry name" value="UBC"/>
</dbReference>
<evidence type="ECO:0000256" key="3">
    <source>
        <dbReference type="ARBA" id="ARBA00022741"/>
    </source>
</evidence>
<dbReference type="SUPFAM" id="SSF54495">
    <property type="entry name" value="UBC-like"/>
    <property type="match status" value="1"/>
</dbReference>
<sequence>MAGSAQKRIAKELAEISSNSPAGMQVSLVDESNLLNWKIILSGPEDSPYAGGKFELLLALPWDYPFKPPKLSFKTRIYHPNVTFDDQGSMCIGVLKPDAWKPSSRIINVLMATQQMLTEPVLEDAVETTFADKYRNNRNEFNEEAMKATKKYAMK</sequence>
<dbReference type="FunFam" id="3.10.110.10:FF:000060">
    <property type="entry name" value="Ubiquitin conjugating enzyme (UbcB)"/>
    <property type="match status" value="1"/>
</dbReference>
<dbReference type="Proteomes" id="UP000237438">
    <property type="component" value="Unassembled WGS sequence"/>
</dbReference>
<dbReference type="InterPro" id="IPR050113">
    <property type="entry name" value="Ub_conjugating_enzyme"/>
</dbReference>
<dbReference type="Gene3D" id="3.10.110.10">
    <property type="entry name" value="Ubiquitin Conjugating Enzyme"/>
    <property type="match status" value="1"/>
</dbReference>
<dbReference type="OrthoDB" id="9978460at2759"/>
<keyword evidence="4" id="KW-0833">Ubl conjugation pathway</keyword>
<reference evidence="7 8" key="1">
    <citation type="submission" date="2017-10" db="EMBL/GenBank/DDBJ databases">
        <title>Development of genomic resources for the powdery mildew, Erysiphe pulchra.</title>
        <authorList>
            <person name="Wadl P.A."/>
            <person name="Mack B.M."/>
            <person name="Moore G."/>
            <person name="Beltz S.B."/>
        </authorList>
    </citation>
    <scope>NUCLEOTIDE SEQUENCE [LARGE SCALE GENOMIC DNA]</scope>
    <source>
        <strain evidence="7">Cflorida</strain>
    </source>
</reference>
<comment type="caution">
    <text evidence="7">The sequence shown here is derived from an EMBL/GenBank/DDBJ whole genome shotgun (WGS) entry which is preliminary data.</text>
</comment>
<dbReference type="EMBL" id="PEDP01001945">
    <property type="protein sequence ID" value="POS83046.1"/>
    <property type="molecule type" value="Genomic_DNA"/>
</dbReference>
<proteinExistence type="predicted"/>
<dbReference type="PANTHER" id="PTHR24067">
    <property type="entry name" value="UBIQUITIN-CONJUGATING ENZYME E2"/>
    <property type="match status" value="1"/>
</dbReference>
<evidence type="ECO:0000256" key="1">
    <source>
        <dbReference type="ARBA" id="ARBA00012486"/>
    </source>
</evidence>
<keyword evidence="8" id="KW-1185">Reference proteome</keyword>
<keyword evidence="5" id="KW-0067">ATP-binding</keyword>
<evidence type="ECO:0000256" key="5">
    <source>
        <dbReference type="ARBA" id="ARBA00022840"/>
    </source>
</evidence>
<dbReference type="AlphaFoldDB" id="A0A2S4PLX7"/>
<gene>
    <name evidence="7" type="ORF">EPUL_004368</name>
</gene>
<dbReference type="GO" id="GO:0061631">
    <property type="term" value="F:ubiquitin conjugating enzyme activity"/>
    <property type="evidence" value="ECO:0007669"/>
    <property type="project" value="UniProtKB-EC"/>
</dbReference>
<evidence type="ECO:0000313" key="8">
    <source>
        <dbReference type="Proteomes" id="UP000237438"/>
    </source>
</evidence>